<evidence type="ECO:0000313" key="1">
    <source>
        <dbReference type="EMBL" id="GAA4438605.1"/>
    </source>
</evidence>
<reference evidence="2" key="1">
    <citation type="journal article" date="2019" name="Int. J. Syst. Evol. Microbiol.">
        <title>The Global Catalogue of Microorganisms (GCM) 10K type strain sequencing project: providing services to taxonomists for standard genome sequencing and annotation.</title>
        <authorList>
            <consortium name="The Broad Institute Genomics Platform"/>
            <consortium name="The Broad Institute Genome Sequencing Center for Infectious Disease"/>
            <person name="Wu L."/>
            <person name="Ma J."/>
        </authorList>
    </citation>
    <scope>NUCLEOTIDE SEQUENCE [LARGE SCALE GENOMIC DNA]</scope>
    <source>
        <strain evidence="2">JCM 31920</strain>
    </source>
</reference>
<proteinExistence type="predicted"/>
<dbReference type="Proteomes" id="UP001501508">
    <property type="component" value="Unassembled WGS sequence"/>
</dbReference>
<organism evidence="1 2">
    <name type="scientific">Ravibacter arvi</name>
    <dbReference type="NCBI Taxonomy" id="2051041"/>
    <lineage>
        <taxon>Bacteria</taxon>
        <taxon>Pseudomonadati</taxon>
        <taxon>Bacteroidota</taxon>
        <taxon>Cytophagia</taxon>
        <taxon>Cytophagales</taxon>
        <taxon>Spirosomataceae</taxon>
        <taxon>Ravibacter</taxon>
    </lineage>
</organism>
<protein>
    <submittedName>
        <fullName evidence="1">Uncharacterized protein</fullName>
    </submittedName>
</protein>
<comment type="caution">
    <text evidence="1">The sequence shown here is derived from an EMBL/GenBank/DDBJ whole genome shotgun (WGS) entry which is preliminary data.</text>
</comment>
<sequence>MHAGKERTVRLKYEEQLPVVIGYFTEWVGADGKLDFGNDVYGHDWKTAARYFAVRPAIAQ</sequence>
<gene>
    <name evidence="1" type="ORF">GCM10023091_19400</name>
</gene>
<evidence type="ECO:0000313" key="2">
    <source>
        <dbReference type="Proteomes" id="UP001501508"/>
    </source>
</evidence>
<name>A0ABP8LZA7_9BACT</name>
<dbReference type="EMBL" id="BAABEY010000020">
    <property type="protein sequence ID" value="GAA4438605.1"/>
    <property type="molecule type" value="Genomic_DNA"/>
</dbReference>
<accession>A0ABP8LZA7</accession>
<keyword evidence="2" id="KW-1185">Reference proteome</keyword>